<dbReference type="EMBL" id="PCDP01000051">
    <property type="protein sequence ID" value="PZM10295.1"/>
    <property type="molecule type" value="Genomic_DNA"/>
</dbReference>
<dbReference type="InterPro" id="IPR038444">
    <property type="entry name" value="DUF465_sf"/>
</dbReference>
<name>A0A2W4CI36_9HYPH</name>
<dbReference type="InterPro" id="IPR007420">
    <property type="entry name" value="DUF465"/>
</dbReference>
<dbReference type="AlphaFoldDB" id="A0A2W4CI36"/>
<proteinExistence type="predicted"/>
<accession>A0A2W4CI36</accession>
<dbReference type="RefSeq" id="WP_111162634.1">
    <property type="nucleotide sequence ID" value="NZ_PCDP01000051.1"/>
</dbReference>
<evidence type="ECO:0000313" key="2">
    <source>
        <dbReference type="Proteomes" id="UP000248925"/>
    </source>
</evidence>
<evidence type="ECO:0000313" key="1">
    <source>
        <dbReference type="EMBL" id="PZM10295.1"/>
    </source>
</evidence>
<comment type="caution">
    <text evidence="1">The sequence shown here is derived from an EMBL/GenBank/DDBJ whole genome shotgun (WGS) entry which is preliminary data.</text>
</comment>
<protein>
    <submittedName>
        <fullName evidence="1">DUF465 domain-containing protein</fullName>
    </submittedName>
</protein>
<sequence>MTVQAHLESLQKKHIALEEKLHFAMASPSIDDREIADIKRMKLRIKDQIQKLTISVH</sequence>
<organism evidence="1 2">
    <name type="scientific">Rhizobium tubonense</name>
    <dbReference type="NCBI Taxonomy" id="484088"/>
    <lineage>
        <taxon>Bacteria</taxon>
        <taxon>Pseudomonadati</taxon>
        <taxon>Pseudomonadota</taxon>
        <taxon>Alphaproteobacteria</taxon>
        <taxon>Hyphomicrobiales</taxon>
        <taxon>Rhizobiaceae</taxon>
        <taxon>Rhizobium/Agrobacterium group</taxon>
        <taxon>Rhizobium</taxon>
    </lineage>
</organism>
<keyword evidence="2" id="KW-1185">Reference proteome</keyword>
<dbReference type="Proteomes" id="UP000248925">
    <property type="component" value="Unassembled WGS sequence"/>
</dbReference>
<dbReference type="Pfam" id="PF04325">
    <property type="entry name" value="DUF465"/>
    <property type="match status" value="1"/>
</dbReference>
<reference evidence="1 2" key="1">
    <citation type="journal article" date="2018" name="Sci. Rep.">
        <title>Rhizobium tumorigenes sp. nov., a novel plant tumorigenic bacterium isolated from cane gall tumors on thornless blackberry.</title>
        <authorList>
            <person name="Kuzmanovi N."/>
            <person name="Smalla K."/>
            <person name="Gronow S."/>
            <person name="PuBawska J."/>
        </authorList>
    </citation>
    <scope>NUCLEOTIDE SEQUENCE [LARGE SCALE GENOMIC DNA]</scope>
    <source>
        <strain evidence="1 2">CCBAU 85046</strain>
    </source>
</reference>
<dbReference type="OrthoDB" id="7362854at2"/>
<gene>
    <name evidence="1" type="ORF">CPY51_23345</name>
</gene>
<dbReference type="Gene3D" id="6.10.280.50">
    <property type="match status" value="1"/>
</dbReference>